<dbReference type="EMBL" id="JAIWYP010000002">
    <property type="protein sequence ID" value="KAH3873332.1"/>
    <property type="molecule type" value="Genomic_DNA"/>
</dbReference>
<evidence type="ECO:0000313" key="2">
    <source>
        <dbReference type="Proteomes" id="UP000828390"/>
    </source>
</evidence>
<reference evidence="1" key="2">
    <citation type="submission" date="2020-11" db="EMBL/GenBank/DDBJ databases">
        <authorList>
            <person name="McCartney M.A."/>
            <person name="Auch B."/>
            <person name="Kono T."/>
            <person name="Mallez S."/>
            <person name="Becker A."/>
            <person name="Gohl D.M."/>
            <person name="Silverstein K.A.T."/>
            <person name="Koren S."/>
            <person name="Bechman K.B."/>
            <person name="Herman A."/>
            <person name="Abrahante J.E."/>
            <person name="Garbe J."/>
        </authorList>
    </citation>
    <scope>NUCLEOTIDE SEQUENCE</scope>
    <source>
        <strain evidence="1">Duluth1</strain>
        <tissue evidence="1">Whole animal</tissue>
    </source>
</reference>
<name>A0A9D4RNY5_DREPO</name>
<sequence length="58" mass="6866">MDFIRIWSQEKGTLKLCEKYSIISLISHSSKGRLHITTDRLKSKAEELWKDLQLESHH</sequence>
<protein>
    <submittedName>
        <fullName evidence="1">Uncharacterized protein</fullName>
    </submittedName>
</protein>
<proteinExistence type="predicted"/>
<accession>A0A9D4RNY5</accession>
<keyword evidence="2" id="KW-1185">Reference proteome</keyword>
<evidence type="ECO:0000313" key="1">
    <source>
        <dbReference type="EMBL" id="KAH3873332.1"/>
    </source>
</evidence>
<dbReference type="Proteomes" id="UP000828390">
    <property type="component" value="Unassembled WGS sequence"/>
</dbReference>
<dbReference type="AlphaFoldDB" id="A0A9D4RNY5"/>
<reference evidence="1" key="1">
    <citation type="journal article" date="2019" name="bioRxiv">
        <title>The Genome of the Zebra Mussel, Dreissena polymorpha: A Resource for Invasive Species Research.</title>
        <authorList>
            <person name="McCartney M.A."/>
            <person name="Auch B."/>
            <person name="Kono T."/>
            <person name="Mallez S."/>
            <person name="Zhang Y."/>
            <person name="Obille A."/>
            <person name="Becker A."/>
            <person name="Abrahante J.E."/>
            <person name="Garbe J."/>
            <person name="Badalamenti J.P."/>
            <person name="Herman A."/>
            <person name="Mangelson H."/>
            <person name="Liachko I."/>
            <person name="Sullivan S."/>
            <person name="Sone E.D."/>
            <person name="Koren S."/>
            <person name="Silverstein K.A.T."/>
            <person name="Beckman K.B."/>
            <person name="Gohl D.M."/>
        </authorList>
    </citation>
    <scope>NUCLEOTIDE SEQUENCE</scope>
    <source>
        <strain evidence="1">Duluth1</strain>
        <tissue evidence="1">Whole animal</tissue>
    </source>
</reference>
<organism evidence="1 2">
    <name type="scientific">Dreissena polymorpha</name>
    <name type="common">Zebra mussel</name>
    <name type="synonym">Mytilus polymorpha</name>
    <dbReference type="NCBI Taxonomy" id="45954"/>
    <lineage>
        <taxon>Eukaryota</taxon>
        <taxon>Metazoa</taxon>
        <taxon>Spiralia</taxon>
        <taxon>Lophotrochozoa</taxon>
        <taxon>Mollusca</taxon>
        <taxon>Bivalvia</taxon>
        <taxon>Autobranchia</taxon>
        <taxon>Heteroconchia</taxon>
        <taxon>Euheterodonta</taxon>
        <taxon>Imparidentia</taxon>
        <taxon>Neoheterodontei</taxon>
        <taxon>Myida</taxon>
        <taxon>Dreissenoidea</taxon>
        <taxon>Dreissenidae</taxon>
        <taxon>Dreissena</taxon>
    </lineage>
</organism>
<gene>
    <name evidence="1" type="ORF">DPMN_036565</name>
</gene>
<comment type="caution">
    <text evidence="1">The sequence shown here is derived from an EMBL/GenBank/DDBJ whole genome shotgun (WGS) entry which is preliminary data.</text>
</comment>